<dbReference type="Proteomes" id="UP001057452">
    <property type="component" value="Chromosome 12"/>
</dbReference>
<evidence type="ECO:0000313" key="1">
    <source>
        <dbReference type="EMBL" id="KAI4816419.1"/>
    </source>
</evidence>
<dbReference type="EMBL" id="CM043796">
    <property type="protein sequence ID" value="KAI4816419.1"/>
    <property type="molecule type" value="Genomic_DNA"/>
</dbReference>
<protein>
    <submittedName>
        <fullName evidence="1">Uncharacterized protein</fullName>
    </submittedName>
</protein>
<name>A0ACB9WRS1_CHAAC</name>
<reference evidence="1" key="1">
    <citation type="submission" date="2022-05" db="EMBL/GenBank/DDBJ databases">
        <title>Chromosome-level genome of Chaenocephalus aceratus.</title>
        <authorList>
            <person name="Park H."/>
        </authorList>
    </citation>
    <scope>NUCLEOTIDE SEQUENCE</scope>
    <source>
        <strain evidence="1">KU_202001</strain>
    </source>
</reference>
<accession>A0ACB9WRS1</accession>
<sequence length="214" mass="24257">MHLQHSPSKIWVVGRLAYRHGGSHELSDGFNVTVKAKENDPERRLHRKTREIRLDIGVKVKIYLEGHQRSPTVISNRPVVVAEGQNVSISKEQLEVVHEDSQPSEIVFTVQYPPTWGFLQRYPSDDHQEHSGEQQHLYQNIREQPTNVFSQTDLNQGLILYHQQAAGHTNDSILLEATNGVTKVGPISLEIDIIPILLPLQVSYLTLDEGRPCP</sequence>
<evidence type="ECO:0000313" key="2">
    <source>
        <dbReference type="Proteomes" id="UP001057452"/>
    </source>
</evidence>
<gene>
    <name evidence="1" type="ORF">KUCAC02_008746</name>
</gene>
<comment type="caution">
    <text evidence="1">The sequence shown here is derived from an EMBL/GenBank/DDBJ whole genome shotgun (WGS) entry which is preliminary data.</text>
</comment>
<proteinExistence type="predicted"/>
<organism evidence="1 2">
    <name type="scientific">Chaenocephalus aceratus</name>
    <name type="common">Blackfin icefish</name>
    <name type="synonym">Chaenichthys aceratus</name>
    <dbReference type="NCBI Taxonomy" id="36190"/>
    <lineage>
        <taxon>Eukaryota</taxon>
        <taxon>Metazoa</taxon>
        <taxon>Chordata</taxon>
        <taxon>Craniata</taxon>
        <taxon>Vertebrata</taxon>
        <taxon>Euteleostomi</taxon>
        <taxon>Actinopterygii</taxon>
        <taxon>Neopterygii</taxon>
        <taxon>Teleostei</taxon>
        <taxon>Neoteleostei</taxon>
        <taxon>Acanthomorphata</taxon>
        <taxon>Eupercaria</taxon>
        <taxon>Perciformes</taxon>
        <taxon>Notothenioidei</taxon>
        <taxon>Channichthyidae</taxon>
        <taxon>Chaenocephalus</taxon>
    </lineage>
</organism>
<keyword evidence="2" id="KW-1185">Reference proteome</keyword>